<organism evidence="1 2">
    <name type="scientific">Halosquirtibacter laminarini</name>
    <dbReference type="NCBI Taxonomy" id="3374600"/>
    <lineage>
        <taxon>Bacteria</taxon>
        <taxon>Pseudomonadati</taxon>
        <taxon>Bacteroidota</taxon>
        <taxon>Bacteroidia</taxon>
        <taxon>Marinilabiliales</taxon>
        <taxon>Prolixibacteraceae</taxon>
        <taxon>Halosquirtibacter</taxon>
    </lineage>
</organism>
<sequence length="83" mass="9788">MVPQIYVHHKNSKIDQPVRSLVGFKKIFLQPRESKNISITIPKEKLYNWNTNRHQWVLDKGNFVFQLAEHAGKVIAKESIYIE</sequence>
<keyword evidence="2" id="KW-1185">Reference proteome</keyword>
<protein>
    <submittedName>
        <fullName evidence="1">Fibronectin type III-like domain-contianing protein</fullName>
    </submittedName>
</protein>
<evidence type="ECO:0000313" key="2">
    <source>
        <dbReference type="Proteomes" id="UP000826212"/>
    </source>
</evidence>
<proteinExistence type="predicted"/>
<reference evidence="1" key="1">
    <citation type="submission" date="2021-08" db="EMBL/GenBank/DDBJ databases">
        <title>Novel anaerobic bacterium isolated from sea squirt in East Sea, Republic of Korea.</title>
        <authorList>
            <person name="Nguyen T.H."/>
            <person name="Li Z."/>
            <person name="Lee Y.-J."/>
            <person name="Ko J."/>
            <person name="Kim S.-G."/>
        </authorList>
    </citation>
    <scope>NUCLEOTIDE SEQUENCE</scope>
    <source>
        <strain evidence="1">KCTC 25031</strain>
    </source>
</reference>
<dbReference type="Proteomes" id="UP000826212">
    <property type="component" value="Chromosome"/>
</dbReference>
<name>A0AC61NHS5_9BACT</name>
<accession>A0AC61NHS5</accession>
<evidence type="ECO:0000313" key="1">
    <source>
        <dbReference type="EMBL" id="QZE15216.1"/>
    </source>
</evidence>
<dbReference type="EMBL" id="CP081303">
    <property type="protein sequence ID" value="QZE15216.1"/>
    <property type="molecule type" value="Genomic_DNA"/>
</dbReference>
<gene>
    <name evidence="1" type="ORF">K4L44_05110</name>
</gene>